<dbReference type="PANTHER" id="PTHR37823:SF4">
    <property type="entry name" value="MENAQUINOL-CYTOCHROME C REDUCTASE CYTOCHROME B_C SUBUNIT"/>
    <property type="match status" value="1"/>
</dbReference>
<dbReference type="Gene3D" id="1.10.760.10">
    <property type="entry name" value="Cytochrome c-like domain"/>
    <property type="match status" value="1"/>
</dbReference>
<accession>A0A7C9I8C6</accession>
<comment type="caution">
    <text evidence="9">The sequence shown here is derived from an EMBL/GenBank/DDBJ whole genome shotgun (WGS) entry which is preliminary data.</text>
</comment>
<evidence type="ECO:0000313" key="9">
    <source>
        <dbReference type="EMBL" id="MVN85506.1"/>
    </source>
</evidence>
<dbReference type="GO" id="GO:0046872">
    <property type="term" value="F:metal ion binding"/>
    <property type="evidence" value="ECO:0007669"/>
    <property type="project" value="UniProtKB-KW"/>
</dbReference>
<dbReference type="Pfam" id="PF13442">
    <property type="entry name" value="Cytochrome_CBB3"/>
    <property type="match status" value="1"/>
</dbReference>
<dbReference type="GO" id="GO:0020037">
    <property type="term" value="F:heme binding"/>
    <property type="evidence" value="ECO:0007669"/>
    <property type="project" value="InterPro"/>
</dbReference>
<keyword evidence="5 7" id="KW-0408">Iron</keyword>
<gene>
    <name evidence="9" type="ORF">GO986_01865</name>
</gene>
<dbReference type="InterPro" id="IPR009056">
    <property type="entry name" value="Cyt_c-like_dom"/>
</dbReference>
<dbReference type="InterPro" id="IPR051811">
    <property type="entry name" value="Cytochrome_c550/c551-like"/>
</dbReference>
<protein>
    <submittedName>
        <fullName evidence="9">Tetratricopeptide repeat protein</fullName>
    </submittedName>
</protein>
<evidence type="ECO:0000259" key="8">
    <source>
        <dbReference type="PROSITE" id="PS51007"/>
    </source>
</evidence>
<dbReference type="InterPro" id="IPR011990">
    <property type="entry name" value="TPR-like_helical_dom_sf"/>
</dbReference>
<evidence type="ECO:0000256" key="1">
    <source>
        <dbReference type="ARBA" id="ARBA00022448"/>
    </source>
</evidence>
<proteinExistence type="predicted"/>
<dbReference type="InterPro" id="IPR036909">
    <property type="entry name" value="Cyt_c-like_dom_sf"/>
</dbReference>
<keyword evidence="4" id="KW-0249">Electron transport</keyword>
<name>A0A7C9I8C6_9DEIO</name>
<feature type="repeat" description="TPR" evidence="6">
    <location>
        <begin position="147"/>
        <end position="180"/>
    </location>
</feature>
<dbReference type="EMBL" id="WQLB01000002">
    <property type="protein sequence ID" value="MVN85506.1"/>
    <property type="molecule type" value="Genomic_DNA"/>
</dbReference>
<dbReference type="PROSITE" id="PS51007">
    <property type="entry name" value="CYTC"/>
    <property type="match status" value="1"/>
</dbReference>
<evidence type="ECO:0000313" key="10">
    <source>
        <dbReference type="Proteomes" id="UP000483286"/>
    </source>
</evidence>
<organism evidence="9 10">
    <name type="scientific">Deinococcus arboris</name>
    <dbReference type="NCBI Taxonomy" id="2682977"/>
    <lineage>
        <taxon>Bacteria</taxon>
        <taxon>Thermotogati</taxon>
        <taxon>Deinococcota</taxon>
        <taxon>Deinococci</taxon>
        <taxon>Deinococcales</taxon>
        <taxon>Deinococcaceae</taxon>
        <taxon>Deinococcus</taxon>
    </lineage>
</organism>
<evidence type="ECO:0000256" key="3">
    <source>
        <dbReference type="ARBA" id="ARBA00022723"/>
    </source>
</evidence>
<reference evidence="9 10" key="1">
    <citation type="submission" date="2019-12" db="EMBL/GenBank/DDBJ databases">
        <title>Deinococcus sp. HMF7620 Genome sequencing and assembly.</title>
        <authorList>
            <person name="Kang H."/>
            <person name="Kim H."/>
            <person name="Joh K."/>
        </authorList>
    </citation>
    <scope>NUCLEOTIDE SEQUENCE [LARGE SCALE GENOMIC DNA]</scope>
    <source>
        <strain evidence="9 10">HMF7620</strain>
    </source>
</reference>
<sequence>MSLSILALALLICLWLVTEPLRAGAPSDPDAPAREGLEAERDRLYTELATLTDERRRPDLERRAALTLRALDALPPAPRPERGGDGRRGRQLALAALGLSALLVGGGAVTFVPRWQLAALPAGEAANVQAVLNLPALRARAERTRTAPDYLAWGRAAFDTSAYDQAVSAYGNTLKLNPRQPEALRRLGILLLTRGEQGGAAPSAGDAAQAALLIRTAAQLAPQEPESQLLLGFALARFGQDEEALRALERYRTLDPQGRDADELISAIRARQTDSDPGLRVYAANCASCHGPAGGGGIGPSLRESVLSRDALRQITVQGKGAMPGFPQIRGQDLEALLDLLEGWQPGRAAAAP</sequence>
<evidence type="ECO:0000256" key="4">
    <source>
        <dbReference type="ARBA" id="ARBA00022982"/>
    </source>
</evidence>
<dbReference type="InterPro" id="IPR019734">
    <property type="entry name" value="TPR_rpt"/>
</dbReference>
<dbReference type="AlphaFoldDB" id="A0A7C9I8C6"/>
<keyword evidence="1" id="KW-0813">Transport</keyword>
<dbReference type="Gene3D" id="1.25.40.10">
    <property type="entry name" value="Tetratricopeptide repeat domain"/>
    <property type="match status" value="2"/>
</dbReference>
<keyword evidence="3 7" id="KW-0479">Metal-binding</keyword>
<dbReference type="GO" id="GO:0009055">
    <property type="term" value="F:electron transfer activity"/>
    <property type="evidence" value="ECO:0007669"/>
    <property type="project" value="InterPro"/>
</dbReference>
<keyword evidence="6" id="KW-0802">TPR repeat</keyword>
<evidence type="ECO:0000256" key="7">
    <source>
        <dbReference type="PROSITE-ProRule" id="PRU00433"/>
    </source>
</evidence>
<evidence type="ECO:0000256" key="2">
    <source>
        <dbReference type="ARBA" id="ARBA00022617"/>
    </source>
</evidence>
<dbReference type="Proteomes" id="UP000483286">
    <property type="component" value="Unassembled WGS sequence"/>
</dbReference>
<dbReference type="PROSITE" id="PS50005">
    <property type="entry name" value="TPR"/>
    <property type="match status" value="1"/>
</dbReference>
<evidence type="ECO:0000256" key="6">
    <source>
        <dbReference type="PROSITE-ProRule" id="PRU00339"/>
    </source>
</evidence>
<dbReference type="PANTHER" id="PTHR37823">
    <property type="entry name" value="CYTOCHROME C-553-LIKE"/>
    <property type="match status" value="1"/>
</dbReference>
<dbReference type="SUPFAM" id="SSF48452">
    <property type="entry name" value="TPR-like"/>
    <property type="match status" value="1"/>
</dbReference>
<evidence type="ECO:0000256" key="5">
    <source>
        <dbReference type="ARBA" id="ARBA00023004"/>
    </source>
</evidence>
<keyword evidence="10" id="KW-1185">Reference proteome</keyword>
<keyword evidence="2 7" id="KW-0349">Heme</keyword>
<dbReference type="SUPFAM" id="SSF46626">
    <property type="entry name" value="Cytochrome c"/>
    <property type="match status" value="1"/>
</dbReference>
<dbReference type="Pfam" id="PF13432">
    <property type="entry name" value="TPR_16"/>
    <property type="match status" value="1"/>
</dbReference>
<feature type="domain" description="Cytochrome c" evidence="8">
    <location>
        <begin position="273"/>
        <end position="353"/>
    </location>
</feature>